<proteinExistence type="predicted"/>
<evidence type="ECO:0000313" key="9">
    <source>
        <dbReference type="EMBL" id="KAF3033480.1"/>
    </source>
</evidence>
<evidence type="ECO:0000256" key="3">
    <source>
        <dbReference type="ARBA" id="ARBA00022692"/>
    </source>
</evidence>
<evidence type="ECO:0000256" key="7">
    <source>
        <dbReference type="ARBA" id="ARBA00023136"/>
    </source>
</evidence>
<name>A0A9P5BX98_9PLEO</name>
<keyword evidence="5" id="KW-0175">Coiled coil</keyword>
<dbReference type="AlphaFoldDB" id="A0A9P5BX98"/>
<comment type="subcellular location">
    <subcellularLocation>
        <location evidence="2">Membrane</location>
    </subcellularLocation>
    <subcellularLocation>
        <location evidence="1">Mitochondrion</location>
    </subcellularLocation>
</comment>
<keyword evidence="7" id="KW-0472">Membrane</keyword>
<dbReference type="GO" id="GO:0005739">
    <property type="term" value="C:mitochondrion"/>
    <property type="evidence" value="ECO:0007669"/>
    <property type="project" value="UniProtKB-SubCell"/>
</dbReference>
<dbReference type="Pfam" id="PF07798">
    <property type="entry name" value="CCDC90-like"/>
    <property type="match status" value="1"/>
</dbReference>
<feature type="compositionally biased region" description="Basic residues" evidence="8">
    <location>
        <begin position="22"/>
        <end position="33"/>
    </location>
</feature>
<keyword evidence="10" id="KW-1185">Reference proteome</keyword>
<organism evidence="9 10">
    <name type="scientific">Didymella heteroderae</name>
    <dbReference type="NCBI Taxonomy" id="1769908"/>
    <lineage>
        <taxon>Eukaryota</taxon>
        <taxon>Fungi</taxon>
        <taxon>Dikarya</taxon>
        <taxon>Ascomycota</taxon>
        <taxon>Pezizomycotina</taxon>
        <taxon>Dothideomycetes</taxon>
        <taxon>Pleosporomycetidae</taxon>
        <taxon>Pleosporales</taxon>
        <taxon>Pleosporineae</taxon>
        <taxon>Didymellaceae</taxon>
        <taxon>Didymella</taxon>
    </lineage>
</organism>
<evidence type="ECO:0000256" key="5">
    <source>
        <dbReference type="ARBA" id="ARBA00023054"/>
    </source>
</evidence>
<comment type="caution">
    <text evidence="9">The sequence shown here is derived from an EMBL/GenBank/DDBJ whole genome shotgun (WGS) entry which is preliminary data.</text>
</comment>
<keyword evidence="3" id="KW-0812">Transmembrane</keyword>
<evidence type="ECO:0000256" key="6">
    <source>
        <dbReference type="ARBA" id="ARBA00023128"/>
    </source>
</evidence>
<dbReference type="Proteomes" id="UP000758155">
    <property type="component" value="Unassembled WGS sequence"/>
</dbReference>
<feature type="compositionally biased region" description="Basic and acidic residues" evidence="8">
    <location>
        <begin position="56"/>
        <end position="82"/>
    </location>
</feature>
<dbReference type="PANTHER" id="PTHR14360:SF12">
    <property type="entry name" value="MOZ PROTEIN REPRESENTS A CHROMATIN-ASSOCIATED ACETYLTRANSFERASE"/>
    <property type="match status" value="1"/>
</dbReference>
<accession>A0A9P5BX98</accession>
<dbReference type="GO" id="GO:0016020">
    <property type="term" value="C:membrane"/>
    <property type="evidence" value="ECO:0007669"/>
    <property type="project" value="UniProtKB-SubCell"/>
</dbReference>
<feature type="region of interest" description="Disordered" evidence="8">
    <location>
        <begin position="12"/>
        <end position="125"/>
    </location>
</feature>
<dbReference type="OrthoDB" id="5424147at2759"/>
<evidence type="ECO:0000256" key="1">
    <source>
        <dbReference type="ARBA" id="ARBA00004173"/>
    </source>
</evidence>
<evidence type="ECO:0000256" key="4">
    <source>
        <dbReference type="ARBA" id="ARBA00022989"/>
    </source>
</evidence>
<dbReference type="InterPro" id="IPR024461">
    <property type="entry name" value="CCDC90-like"/>
</dbReference>
<evidence type="ECO:0000313" key="10">
    <source>
        <dbReference type="Proteomes" id="UP000758155"/>
    </source>
</evidence>
<feature type="region of interest" description="Disordered" evidence="8">
    <location>
        <begin position="337"/>
        <end position="366"/>
    </location>
</feature>
<reference evidence="9" key="1">
    <citation type="submission" date="2019-04" db="EMBL/GenBank/DDBJ databases">
        <title>Sequencing of skin fungus with MAO and IRED activity.</title>
        <authorList>
            <person name="Marsaioli A.J."/>
            <person name="Bonatto J.M.C."/>
            <person name="Reis Junior O."/>
        </authorList>
    </citation>
    <scope>NUCLEOTIDE SEQUENCE</scope>
    <source>
        <strain evidence="9">28M1</strain>
    </source>
</reference>
<dbReference type="PANTHER" id="PTHR14360">
    <property type="entry name" value="PROTEIN FMP32, MITOCHONDRIAL"/>
    <property type="match status" value="1"/>
</dbReference>
<dbReference type="Gene3D" id="1.20.5.340">
    <property type="match status" value="1"/>
</dbReference>
<evidence type="ECO:0000256" key="8">
    <source>
        <dbReference type="SAM" id="MobiDB-lite"/>
    </source>
</evidence>
<dbReference type="EMBL" id="SWKV01000080">
    <property type="protein sequence ID" value="KAF3033480.1"/>
    <property type="molecule type" value="Genomic_DNA"/>
</dbReference>
<protein>
    <submittedName>
        <fullName evidence="9">Uncharacterized protein</fullName>
    </submittedName>
</protein>
<gene>
    <name evidence="9" type="ORF">E8E12_001351</name>
</gene>
<evidence type="ECO:0000256" key="2">
    <source>
        <dbReference type="ARBA" id="ARBA00004370"/>
    </source>
</evidence>
<sequence>MAAPRLPFLWPMLWKPQNAPRPRPRARAPRSKRGFAITSSRCVEAPIQRYGTAHEPAPHLREQIEKKDDLTPPKIPHDPAKDAEEEEDEPEGHLPTEAPVTPTKTSTVEDAPAKYEPPAAPKTCEQKPLDSVLHMPGPSEEEHKLPHLKTPPYVHHFDTYGLVRQLTKSTYSEAQAITLMKAVRGILINNMMLARQGLVSKSNVENETYLFRAACAELKTEIGNMRRSEVEKWRTERNQLQHEVDILGQKLGQETGSVKDELKGLFDDRKMAVRQEQRSMETKIQELNYQITIKLNSDARSEVEGLRWVLTRRIAMGIATMATMVIILLQLNSSRKHEQKEEQKKKDDASKNSGSGGDGGARLEPQRLGMSNIIAVATPGQEEALGGELLATEGVSLG</sequence>
<keyword evidence="6" id="KW-0496">Mitochondrion</keyword>
<feature type="compositionally biased region" description="Basic and acidic residues" evidence="8">
    <location>
        <begin position="337"/>
        <end position="350"/>
    </location>
</feature>
<keyword evidence="4" id="KW-1133">Transmembrane helix</keyword>